<dbReference type="PIRSF" id="PIRSF006060">
    <property type="entry name" value="AA_transporter"/>
    <property type="match status" value="1"/>
</dbReference>
<feature type="transmembrane region" description="Helical" evidence="8">
    <location>
        <begin position="333"/>
        <end position="353"/>
    </location>
</feature>
<reference evidence="10" key="1">
    <citation type="submission" date="2022-10" db="EMBL/GenBank/DDBJ databases">
        <authorList>
            <person name="Botero Cardona J."/>
        </authorList>
    </citation>
    <scope>NUCLEOTIDE SEQUENCE</scope>
    <source>
        <strain evidence="10">R-83534</strain>
    </source>
</reference>
<evidence type="ECO:0000256" key="2">
    <source>
        <dbReference type="ARBA" id="ARBA00022448"/>
    </source>
</evidence>
<dbReference type="RefSeq" id="WP_282023194.1">
    <property type="nucleotide sequence ID" value="NZ_CAMXCH010000001.1"/>
</dbReference>
<feature type="domain" description="Amino acid permease/ SLC12A" evidence="9">
    <location>
        <begin position="17"/>
        <end position="450"/>
    </location>
</feature>
<evidence type="ECO:0000313" key="10">
    <source>
        <dbReference type="EMBL" id="CAI3927850.1"/>
    </source>
</evidence>
<evidence type="ECO:0000256" key="8">
    <source>
        <dbReference type="SAM" id="Phobius"/>
    </source>
</evidence>
<feature type="transmembrane region" description="Helical" evidence="8">
    <location>
        <begin position="45"/>
        <end position="64"/>
    </location>
</feature>
<organism evidence="10 11">
    <name type="scientific">Commensalibacter papalotli</name>
    <name type="common">ex Botero et al. 2024</name>
    <dbReference type="NCBI Taxonomy" id="2972766"/>
    <lineage>
        <taxon>Bacteria</taxon>
        <taxon>Pseudomonadati</taxon>
        <taxon>Pseudomonadota</taxon>
        <taxon>Alphaproteobacteria</taxon>
        <taxon>Acetobacterales</taxon>
        <taxon>Acetobacteraceae</taxon>
    </lineage>
</organism>
<evidence type="ECO:0000256" key="6">
    <source>
        <dbReference type="ARBA" id="ARBA00022989"/>
    </source>
</evidence>
<evidence type="ECO:0000256" key="1">
    <source>
        <dbReference type="ARBA" id="ARBA00004651"/>
    </source>
</evidence>
<feature type="transmembrane region" description="Helical" evidence="8">
    <location>
        <begin position="84"/>
        <end position="106"/>
    </location>
</feature>
<dbReference type="EMBL" id="CAMXCH010000001">
    <property type="protein sequence ID" value="CAI3927850.1"/>
    <property type="molecule type" value="Genomic_DNA"/>
</dbReference>
<feature type="transmembrane region" description="Helical" evidence="8">
    <location>
        <begin position="247"/>
        <end position="266"/>
    </location>
</feature>
<feature type="transmembrane region" description="Helical" evidence="8">
    <location>
        <begin position="126"/>
        <end position="148"/>
    </location>
</feature>
<name>A0ABN8WAC4_9PROT</name>
<comment type="subcellular location">
    <subcellularLocation>
        <location evidence="1">Cell membrane</location>
        <topology evidence="1">Multi-pass membrane protein</topology>
    </subcellularLocation>
</comment>
<protein>
    <submittedName>
        <fullName evidence="10">L-asparagine transporter or related permease (AnsP)</fullName>
    </submittedName>
</protein>
<dbReference type="Gene3D" id="1.20.1740.10">
    <property type="entry name" value="Amino acid/polyamine transporter I"/>
    <property type="match status" value="1"/>
</dbReference>
<evidence type="ECO:0000313" key="11">
    <source>
        <dbReference type="Proteomes" id="UP001154272"/>
    </source>
</evidence>
<keyword evidence="11" id="KW-1185">Reference proteome</keyword>
<feature type="transmembrane region" description="Helical" evidence="8">
    <location>
        <begin position="272"/>
        <end position="293"/>
    </location>
</feature>
<keyword evidence="3" id="KW-1003">Cell membrane</keyword>
<gene>
    <name evidence="10" type="ORF">R83534S58_LOCUS342</name>
</gene>
<evidence type="ECO:0000256" key="5">
    <source>
        <dbReference type="ARBA" id="ARBA00022970"/>
    </source>
</evidence>
<keyword evidence="4 8" id="KW-0812">Transmembrane</keyword>
<proteinExistence type="predicted"/>
<evidence type="ECO:0000256" key="4">
    <source>
        <dbReference type="ARBA" id="ARBA00022692"/>
    </source>
</evidence>
<keyword evidence="5" id="KW-0029">Amino-acid transport</keyword>
<feature type="transmembrane region" description="Helical" evidence="8">
    <location>
        <begin position="20"/>
        <end position="39"/>
    </location>
</feature>
<keyword evidence="2" id="KW-0813">Transport</keyword>
<evidence type="ECO:0000259" key="9">
    <source>
        <dbReference type="Pfam" id="PF00324"/>
    </source>
</evidence>
<dbReference type="PROSITE" id="PS00218">
    <property type="entry name" value="AMINO_ACID_PERMEASE_1"/>
    <property type="match status" value="1"/>
</dbReference>
<evidence type="ECO:0000256" key="3">
    <source>
        <dbReference type="ARBA" id="ARBA00022475"/>
    </source>
</evidence>
<keyword evidence="6 8" id="KW-1133">Transmembrane helix</keyword>
<dbReference type="InterPro" id="IPR004841">
    <property type="entry name" value="AA-permease/SLC12A_dom"/>
</dbReference>
<feature type="transmembrane region" description="Helical" evidence="8">
    <location>
        <begin position="407"/>
        <end position="426"/>
    </location>
</feature>
<sequence>MDQDQNDSLQRNLSNRHIQLIAIGGCIGTGLFLGSGSTIQLAGPSIIFIYMLIGIVVFLVMRALGELLLSNLNYKSFVDFVSELLGPFAGFLLGWSYWLCWVVVGIADLVAISGYTHMFYPNLPSWVPALVCIFLFYTLNCLTVKLFGEMEFWFAIIKVIAICVLIIVGGTFVAVSFKAPSGEVASLSNIFNGGNLLPNGFRGFLAGFQSATFAFIGVELIGTVAAESKNPFKNLPKAINNIPLRIIMFYVLSVMVIMAVIPWHSIDPNKSPFIVLFLFAGLPAAAAVVYVVVLTSAASSTNSGIFSSSRMLYGLASLDKAPRFFMQLSKSSVPVNGLLFSCVCLLSAVVLLAVGDKSIIDTFTLVASVATIITLFTWFLIVYSYIQYRKKYPERHKASTFKMPGGVFTCWVCIVFIFLIILTLTLQPNTRIGLYLGVIWFAFLGGSYLLIPQSVKKRWKVLLNSTISTNKY</sequence>
<feature type="transmembrane region" description="Helical" evidence="8">
    <location>
        <begin position="155"/>
        <end position="177"/>
    </location>
</feature>
<dbReference type="PANTHER" id="PTHR43495:SF2">
    <property type="entry name" value="D-SERINE_D-ALANINE_GLYCINE TRANSPORTER"/>
    <property type="match status" value="1"/>
</dbReference>
<dbReference type="PANTHER" id="PTHR43495">
    <property type="entry name" value="GABA PERMEASE"/>
    <property type="match status" value="1"/>
</dbReference>
<keyword evidence="7 8" id="KW-0472">Membrane</keyword>
<feature type="transmembrane region" description="Helical" evidence="8">
    <location>
        <begin position="365"/>
        <end position="386"/>
    </location>
</feature>
<feature type="transmembrane region" description="Helical" evidence="8">
    <location>
        <begin position="204"/>
        <end position="226"/>
    </location>
</feature>
<accession>A0ABN8WAC4</accession>
<evidence type="ECO:0000256" key="7">
    <source>
        <dbReference type="ARBA" id="ARBA00023136"/>
    </source>
</evidence>
<dbReference type="Pfam" id="PF00324">
    <property type="entry name" value="AA_permease"/>
    <property type="match status" value="1"/>
</dbReference>
<dbReference type="Proteomes" id="UP001154272">
    <property type="component" value="Unassembled WGS sequence"/>
</dbReference>
<feature type="transmembrane region" description="Helical" evidence="8">
    <location>
        <begin position="432"/>
        <end position="451"/>
    </location>
</feature>
<dbReference type="InterPro" id="IPR004840">
    <property type="entry name" value="Amino_acid_permease_CS"/>
</dbReference>
<comment type="caution">
    <text evidence="10">The sequence shown here is derived from an EMBL/GenBank/DDBJ whole genome shotgun (WGS) entry which is preliminary data.</text>
</comment>